<dbReference type="Proteomes" id="UP000609064">
    <property type="component" value="Unassembled WGS sequence"/>
</dbReference>
<dbReference type="InterPro" id="IPR047715">
    <property type="entry name" value="EboA_dom"/>
</dbReference>
<comment type="caution">
    <text evidence="1">The sequence shown here is derived from an EMBL/GenBank/DDBJ whole genome shotgun (WGS) entry which is preliminary data.</text>
</comment>
<dbReference type="AlphaFoldDB" id="A0A916YEX7"/>
<keyword evidence="2" id="KW-1185">Reference proteome</keyword>
<name>A0A916YEX7_9BACT</name>
<evidence type="ECO:0008006" key="3">
    <source>
        <dbReference type="Google" id="ProtNLM"/>
    </source>
</evidence>
<sequence>MSFSEQLFEKIKEYATSKEITWIESKASGSLQSLQTAFVATPRFISKTLIQSTETINDLSIKDWSLDRLVRVYLLSQMDSSDKDSYTKALDTLFETAENNEAVALISALPFLAFPDYWMLRATDAVRSNIGLVFDAIAFQNPFPMQYFSELAWNQLVLKCIFNDKPIHRIQGLNERANQELAISISNLAHERWAAGRTIPAQAWRLVSKFMNEAIFKDICTLFVSQNQNDQIAATLVCNETDFSAAKEELEKHQELQNKTFSWSMLEV</sequence>
<dbReference type="RefSeq" id="WP_188763568.1">
    <property type="nucleotide sequence ID" value="NZ_BMKK01000001.1"/>
</dbReference>
<accession>A0A916YEX7</accession>
<proteinExistence type="predicted"/>
<evidence type="ECO:0000313" key="1">
    <source>
        <dbReference type="EMBL" id="GGD40741.1"/>
    </source>
</evidence>
<dbReference type="NCBIfam" id="NF035938">
    <property type="entry name" value="EboA_domain"/>
    <property type="match status" value="1"/>
</dbReference>
<reference evidence="1" key="2">
    <citation type="submission" date="2020-09" db="EMBL/GenBank/DDBJ databases">
        <authorList>
            <person name="Sun Q."/>
            <person name="Zhou Y."/>
        </authorList>
    </citation>
    <scope>NUCLEOTIDE SEQUENCE</scope>
    <source>
        <strain evidence="1">CGMCC 1.15958</strain>
    </source>
</reference>
<organism evidence="1 2">
    <name type="scientific">Emticicia aquatilis</name>
    <dbReference type="NCBI Taxonomy" id="1537369"/>
    <lineage>
        <taxon>Bacteria</taxon>
        <taxon>Pseudomonadati</taxon>
        <taxon>Bacteroidota</taxon>
        <taxon>Cytophagia</taxon>
        <taxon>Cytophagales</taxon>
        <taxon>Leadbetterellaceae</taxon>
        <taxon>Emticicia</taxon>
    </lineage>
</organism>
<evidence type="ECO:0000313" key="2">
    <source>
        <dbReference type="Proteomes" id="UP000609064"/>
    </source>
</evidence>
<dbReference type="EMBL" id="BMKK01000001">
    <property type="protein sequence ID" value="GGD40741.1"/>
    <property type="molecule type" value="Genomic_DNA"/>
</dbReference>
<reference evidence="1" key="1">
    <citation type="journal article" date="2014" name="Int. J. Syst. Evol. Microbiol.">
        <title>Complete genome sequence of Corynebacterium casei LMG S-19264T (=DSM 44701T), isolated from a smear-ripened cheese.</title>
        <authorList>
            <consortium name="US DOE Joint Genome Institute (JGI-PGF)"/>
            <person name="Walter F."/>
            <person name="Albersmeier A."/>
            <person name="Kalinowski J."/>
            <person name="Ruckert C."/>
        </authorList>
    </citation>
    <scope>NUCLEOTIDE SEQUENCE</scope>
    <source>
        <strain evidence="1">CGMCC 1.15958</strain>
    </source>
</reference>
<protein>
    <recommendedName>
        <fullName evidence="3">EboA domain-containing protein</fullName>
    </recommendedName>
</protein>
<gene>
    <name evidence="1" type="ORF">GCM10011514_01030</name>
</gene>